<name>A0A173MIA4_9BACT</name>
<dbReference type="PANTHER" id="PTHR33204">
    <property type="entry name" value="TRANSCRIPTIONAL REGULATOR, MARR FAMILY"/>
    <property type="match status" value="1"/>
</dbReference>
<protein>
    <submittedName>
        <fullName evidence="5">Transcriptional regulator, HxlR family</fullName>
    </submittedName>
</protein>
<proteinExistence type="predicted"/>
<evidence type="ECO:0000313" key="6">
    <source>
        <dbReference type="Proteomes" id="UP000186917"/>
    </source>
</evidence>
<sequence length="139" mass="15657">MCAAYLQVSIVYNQYIMIKEFLEKNEDLTACPVRDIMDRVSDKWSLLILVVLDEYGTLRFHQISNLLSAISQKVLTSTLKTLEADGLIARQVYPEVPPRVEYSITAIGSSLIPAVKALTDWAEVHMPAIKASRAAFKKR</sequence>
<evidence type="ECO:0000256" key="3">
    <source>
        <dbReference type="ARBA" id="ARBA00023163"/>
    </source>
</evidence>
<dbReference type="STRING" id="477680.SAMN05421788_102223"/>
<gene>
    <name evidence="5" type="ORF">SAMN05421788_102223</name>
</gene>
<evidence type="ECO:0000256" key="1">
    <source>
        <dbReference type="ARBA" id="ARBA00023015"/>
    </source>
</evidence>
<dbReference type="PROSITE" id="PS51118">
    <property type="entry name" value="HTH_HXLR"/>
    <property type="match status" value="1"/>
</dbReference>
<keyword evidence="1" id="KW-0805">Transcription regulation</keyword>
<dbReference type="Proteomes" id="UP000186917">
    <property type="component" value="Unassembled WGS sequence"/>
</dbReference>
<dbReference type="Gene3D" id="1.10.10.10">
    <property type="entry name" value="Winged helix-like DNA-binding domain superfamily/Winged helix DNA-binding domain"/>
    <property type="match status" value="1"/>
</dbReference>
<evidence type="ECO:0000259" key="4">
    <source>
        <dbReference type="PROSITE" id="PS51118"/>
    </source>
</evidence>
<dbReference type="Pfam" id="PF01638">
    <property type="entry name" value="HxlR"/>
    <property type="match status" value="1"/>
</dbReference>
<feature type="domain" description="HTH hxlR-type" evidence="4">
    <location>
        <begin position="31"/>
        <end position="130"/>
    </location>
</feature>
<dbReference type="InterPro" id="IPR002577">
    <property type="entry name" value="HTH_HxlR"/>
</dbReference>
<dbReference type="PANTHER" id="PTHR33204:SF39">
    <property type="entry name" value="TRANSCRIPTIONAL REGULATORY PROTEIN"/>
    <property type="match status" value="1"/>
</dbReference>
<keyword evidence="3" id="KW-0804">Transcription</keyword>
<organism evidence="5 6">
    <name type="scientific">Filimonas lacunae</name>
    <dbReference type="NCBI Taxonomy" id="477680"/>
    <lineage>
        <taxon>Bacteria</taxon>
        <taxon>Pseudomonadati</taxon>
        <taxon>Bacteroidota</taxon>
        <taxon>Chitinophagia</taxon>
        <taxon>Chitinophagales</taxon>
        <taxon>Chitinophagaceae</taxon>
        <taxon>Filimonas</taxon>
    </lineage>
</organism>
<dbReference type="InterPro" id="IPR036390">
    <property type="entry name" value="WH_DNA-bd_sf"/>
</dbReference>
<reference evidence="6" key="1">
    <citation type="submission" date="2017-01" db="EMBL/GenBank/DDBJ databases">
        <authorList>
            <person name="Varghese N."/>
            <person name="Submissions S."/>
        </authorList>
    </citation>
    <scope>NUCLEOTIDE SEQUENCE [LARGE SCALE GENOMIC DNA]</scope>
    <source>
        <strain evidence="6">DSM 21054</strain>
    </source>
</reference>
<dbReference type="SUPFAM" id="SSF46785">
    <property type="entry name" value="Winged helix' DNA-binding domain"/>
    <property type="match status" value="1"/>
</dbReference>
<dbReference type="InterPro" id="IPR036388">
    <property type="entry name" value="WH-like_DNA-bd_sf"/>
</dbReference>
<evidence type="ECO:0000313" key="5">
    <source>
        <dbReference type="EMBL" id="SIS94257.1"/>
    </source>
</evidence>
<dbReference type="GO" id="GO:0003677">
    <property type="term" value="F:DNA binding"/>
    <property type="evidence" value="ECO:0007669"/>
    <property type="project" value="UniProtKB-KW"/>
</dbReference>
<dbReference type="KEGG" id="fln:FLA_3174"/>
<keyword evidence="6" id="KW-1185">Reference proteome</keyword>
<evidence type="ECO:0000256" key="2">
    <source>
        <dbReference type="ARBA" id="ARBA00023125"/>
    </source>
</evidence>
<dbReference type="EMBL" id="FTOR01000002">
    <property type="protein sequence ID" value="SIS94257.1"/>
    <property type="molecule type" value="Genomic_DNA"/>
</dbReference>
<keyword evidence="2" id="KW-0238">DNA-binding</keyword>
<accession>A0A173MIA4</accession>
<dbReference type="AlphaFoldDB" id="A0A173MIA4"/>